<dbReference type="InterPro" id="IPR024983">
    <property type="entry name" value="CHAT_dom"/>
</dbReference>
<accession>A0A1C4Z9E1</accession>
<dbReference type="AlphaFoldDB" id="A0A1C4Z9E1"/>
<dbReference type="InParanoid" id="A0A1C4Z9E1"/>
<evidence type="ECO:0000313" key="3">
    <source>
        <dbReference type="Proteomes" id="UP000198253"/>
    </source>
</evidence>
<protein>
    <submittedName>
        <fullName evidence="2">CHAT domain-containing protein</fullName>
    </submittedName>
</protein>
<name>A0A1C4Z9E1_MICEC</name>
<keyword evidence="3" id="KW-1185">Reference proteome</keyword>
<dbReference type="InterPro" id="IPR011990">
    <property type="entry name" value="TPR-like_helical_dom_sf"/>
</dbReference>
<proteinExistence type="predicted"/>
<gene>
    <name evidence="2" type="ORF">GA0070618_4944</name>
</gene>
<dbReference type="SUPFAM" id="SSF48452">
    <property type="entry name" value="TPR-like"/>
    <property type="match status" value="2"/>
</dbReference>
<dbReference type="Proteomes" id="UP000198253">
    <property type="component" value="Chromosome I"/>
</dbReference>
<reference evidence="3" key="1">
    <citation type="submission" date="2016-06" db="EMBL/GenBank/DDBJ databases">
        <authorList>
            <person name="Varghese N."/>
            <person name="Submissions Spin"/>
        </authorList>
    </citation>
    <scope>NUCLEOTIDE SEQUENCE [LARGE SCALE GENOMIC DNA]</scope>
    <source>
        <strain evidence="3">DSM 43816</strain>
    </source>
</reference>
<dbReference type="Pfam" id="PF12770">
    <property type="entry name" value="CHAT"/>
    <property type="match status" value="1"/>
</dbReference>
<evidence type="ECO:0000259" key="1">
    <source>
        <dbReference type="Pfam" id="PF12770"/>
    </source>
</evidence>
<organism evidence="2 3">
    <name type="scientific">Micromonospora echinospora</name>
    <name type="common">Micromonospora purpurea</name>
    <dbReference type="NCBI Taxonomy" id="1877"/>
    <lineage>
        <taxon>Bacteria</taxon>
        <taxon>Bacillati</taxon>
        <taxon>Actinomycetota</taxon>
        <taxon>Actinomycetes</taxon>
        <taxon>Micromonosporales</taxon>
        <taxon>Micromonosporaceae</taxon>
        <taxon>Micromonospora</taxon>
    </lineage>
</organism>
<dbReference type="EMBL" id="LT607413">
    <property type="protein sequence ID" value="SCF29548.1"/>
    <property type="molecule type" value="Genomic_DNA"/>
</dbReference>
<sequence>MVGVDGGAVSLSGRSDLLDHLVDPVAALPSDHPHRSAAVRLHAERSWRLLADLYQQQSEVAWREHRPALALRLLLAESRVALRTDDRQRFGETLLILGQRHRLTGGSTAAEAWNRVLLRAPLDVDTARFHAHAWRELAALREVTRRYDEGLSCCERALTVCRRYADAPGVAGRHVRALVQTATIRRLRGELVTARDLLREARELAEARGVDAFTRGLVALREGGLEIVLGRPEMALSAYRRAATAFERVSENNLLYTRLREVAALRELGRLDAALRITDDLADRFRARGDAYRLGQVLLERAEVLQSRGDTVAVAATLEETRSYYEGVDTLEALRWHRHVARALIASGGDGATAARHLAVVLDRAGRPGGRDLNRTMLALHDLHRIPETDVLSPSLRHAAGRGALLAADLQRDSLHEPDVRWANHAHREEVYQAAVLAHTVADEPESTARVAETGRADLLNQLLVTRSGGAAGTIAESRIDVPPADPGLADEVFAVARLAAGSIRSGRAPDRVAPPPLPGRLPAPAVLDTMADVVVVVNLGRGPDGWWSSVLTRPRHGAWRAALRTASTELAARLDSLVAGVQLPPRGVSRAVWAELGAFLLPDPAVWAGTPEQPRSVAIAPDPRLWHLPHAALIRDGTYLCDVAEVSLTPSLRTLELLLARSASTGPGPTPAGPAVSLLDRGLGGHRVERAALDDWPGDHRAVARLPQVDEVVDPALLYVSGHGDRAGADALLGPDGVTMDALAPRQLPPLVVLNGCWSGTASSRYGYDPLSLAVGALLGGADTVVAGIGRIGSVASAHVGAHLVRQVGRGVPVITALRHAQRQIRTEHPDLGPFEWAGLCGVGAGR</sequence>
<evidence type="ECO:0000313" key="2">
    <source>
        <dbReference type="EMBL" id="SCF29548.1"/>
    </source>
</evidence>
<dbReference type="Gene3D" id="1.25.40.10">
    <property type="entry name" value="Tetratricopeptide repeat domain"/>
    <property type="match status" value="1"/>
</dbReference>
<feature type="domain" description="CHAT" evidence="1">
    <location>
        <begin position="605"/>
        <end position="845"/>
    </location>
</feature>